<dbReference type="OrthoDB" id="2437251at2759"/>
<dbReference type="EMBL" id="KN823080">
    <property type="protein sequence ID" value="KIO23612.1"/>
    <property type="molecule type" value="Genomic_DNA"/>
</dbReference>
<gene>
    <name evidence="2" type="ORF">M407DRAFT_47609</name>
</gene>
<dbReference type="PANTHER" id="PTHR31569">
    <property type="entry name" value="SWIM-TYPE DOMAIN-CONTAINING PROTEIN"/>
    <property type="match status" value="1"/>
</dbReference>
<evidence type="ECO:0000313" key="3">
    <source>
        <dbReference type="Proteomes" id="UP000054248"/>
    </source>
</evidence>
<reference evidence="2 3" key="1">
    <citation type="submission" date="2014-04" db="EMBL/GenBank/DDBJ databases">
        <authorList>
            <consortium name="DOE Joint Genome Institute"/>
            <person name="Kuo A."/>
            <person name="Girlanda M."/>
            <person name="Perotto S."/>
            <person name="Kohler A."/>
            <person name="Nagy L.G."/>
            <person name="Floudas D."/>
            <person name="Copeland A."/>
            <person name="Barry K.W."/>
            <person name="Cichocki N."/>
            <person name="Veneault-Fourrey C."/>
            <person name="LaButti K."/>
            <person name="Lindquist E.A."/>
            <person name="Lipzen A."/>
            <person name="Lundell T."/>
            <person name="Morin E."/>
            <person name="Murat C."/>
            <person name="Sun H."/>
            <person name="Tunlid A."/>
            <person name="Henrissat B."/>
            <person name="Grigoriev I.V."/>
            <person name="Hibbett D.S."/>
            <person name="Martin F."/>
            <person name="Nordberg H.P."/>
            <person name="Cantor M.N."/>
            <person name="Hua S.X."/>
        </authorList>
    </citation>
    <scope>NUCLEOTIDE SEQUENCE [LARGE SCALE GENOMIC DNA]</scope>
    <source>
        <strain evidence="2 3">MUT 4182</strain>
    </source>
</reference>
<dbReference type="Proteomes" id="UP000054248">
    <property type="component" value="Unassembled WGS sequence"/>
</dbReference>
<dbReference type="InterPro" id="IPR018289">
    <property type="entry name" value="MULE_transposase_dom"/>
</dbReference>
<dbReference type="HOGENOM" id="CLU_044890_0_0_1"/>
<dbReference type="STRING" id="1051891.A0A0C3LQA0"/>
<dbReference type="Pfam" id="PF10551">
    <property type="entry name" value="MULE"/>
    <property type="match status" value="1"/>
</dbReference>
<feature type="domain" description="MULE transposase" evidence="1">
    <location>
        <begin position="151"/>
        <end position="245"/>
    </location>
</feature>
<protein>
    <recommendedName>
        <fullName evidence="1">MULE transposase domain-containing protein</fullName>
    </recommendedName>
</protein>
<evidence type="ECO:0000313" key="2">
    <source>
        <dbReference type="EMBL" id="KIO23612.1"/>
    </source>
</evidence>
<accession>A0A0C3LQA0</accession>
<dbReference type="PANTHER" id="PTHR31569:SF4">
    <property type="entry name" value="SWIM-TYPE DOMAIN-CONTAINING PROTEIN"/>
    <property type="match status" value="1"/>
</dbReference>
<organism evidence="2 3">
    <name type="scientific">Tulasnella calospora MUT 4182</name>
    <dbReference type="NCBI Taxonomy" id="1051891"/>
    <lineage>
        <taxon>Eukaryota</taxon>
        <taxon>Fungi</taxon>
        <taxon>Dikarya</taxon>
        <taxon>Basidiomycota</taxon>
        <taxon>Agaricomycotina</taxon>
        <taxon>Agaricomycetes</taxon>
        <taxon>Cantharellales</taxon>
        <taxon>Tulasnellaceae</taxon>
        <taxon>Tulasnella</taxon>
    </lineage>
</organism>
<feature type="non-terminal residue" evidence="2">
    <location>
        <position position="290"/>
    </location>
</feature>
<sequence length="290" mass="33134">MSTFDCLGRITVALSESMADKHADITVSHSQDHVPYCYISLPTNVQEIVKTSPDKDPTQIWQEVLKRYPKPQFSCDSVYQMWHNREKAKWKSDVDEVTSARNLLKKGLKSGGLGEYAFECVEIEEPEGMSVIAFSLPEMVKRWCDRIWEIALDSAWGTNHAGYEVFTILGEAYGSGLPLGYLLLKAIGDLAEGSKRRVLEEFLKHFRDRWRLVVKVTLSDKDWSEIGACQRIFPDAKHQLCFWHCLRAVRKRLAILHRQPGPYNVAEAVMEFPFIDPTFLPLAQQPTSTP</sequence>
<dbReference type="AlphaFoldDB" id="A0A0C3LQA0"/>
<evidence type="ECO:0000259" key="1">
    <source>
        <dbReference type="Pfam" id="PF10551"/>
    </source>
</evidence>
<name>A0A0C3LQA0_9AGAM</name>
<proteinExistence type="predicted"/>
<keyword evidence="3" id="KW-1185">Reference proteome</keyword>
<reference evidence="3" key="2">
    <citation type="submission" date="2015-01" db="EMBL/GenBank/DDBJ databases">
        <title>Evolutionary Origins and Diversification of the Mycorrhizal Mutualists.</title>
        <authorList>
            <consortium name="DOE Joint Genome Institute"/>
            <consortium name="Mycorrhizal Genomics Consortium"/>
            <person name="Kohler A."/>
            <person name="Kuo A."/>
            <person name="Nagy L.G."/>
            <person name="Floudas D."/>
            <person name="Copeland A."/>
            <person name="Barry K.W."/>
            <person name="Cichocki N."/>
            <person name="Veneault-Fourrey C."/>
            <person name="LaButti K."/>
            <person name="Lindquist E.A."/>
            <person name="Lipzen A."/>
            <person name="Lundell T."/>
            <person name="Morin E."/>
            <person name="Murat C."/>
            <person name="Riley R."/>
            <person name="Ohm R."/>
            <person name="Sun H."/>
            <person name="Tunlid A."/>
            <person name="Henrissat B."/>
            <person name="Grigoriev I.V."/>
            <person name="Hibbett D.S."/>
            <person name="Martin F."/>
        </authorList>
    </citation>
    <scope>NUCLEOTIDE SEQUENCE [LARGE SCALE GENOMIC DNA]</scope>
    <source>
        <strain evidence="3">MUT 4182</strain>
    </source>
</reference>
<dbReference type="InterPro" id="IPR052579">
    <property type="entry name" value="Zinc_finger_SWIM"/>
</dbReference>